<feature type="domain" description="DUF4220" evidence="2">
    <location>
        <begin position="137"/>
        <end position="466"/>
    </location>
</feature>
<proteinExistence type="predicted"/>
<dbReference type="InterPro" id="IPR025315">
    <property type="entry name" value="DUF4220"/>
</dbReference>
<feature type="transmembrane region" description="Helical" evidence="1">
    <location>
        <begin position="396"/>
        <end position="416"/>
    </location>
</feature>
<keyword evidence="1" id="KW-0812">Transmembrane</keyword>
<feature type="transmembrane region" description="Helical" evidence="1">
    <location>
        <begin position="367"/>
        <end position="390"/>
    </location>
</feature>
<feature type="transmembrane region" description="Helical" evidence="1">
    <location>
        <begin position="20"/>
        <end position="37"/>
    </location>
</feature>
<keyword evidence="1" id="KW-1133">Transmembrane helix</keyword>
<evidence type="ECO:0000256" key="1">
    <source>
        <dbReference type="SAM" id="Phobius"/>
    </source>
</evidence>
<evidence type="ECO:0000313" key="3">
    <source>
        <dbReference type="EMBL" id="KAG2564723.1"/>
    </source>
</evidence>
<gene>
    <name evidence="3" type="ORF">PVAP13_7NG098978</name>
</gene>
<evidence type="ECO:0000259" key="2">
    <source>
        <dbReference type="Pfam" id="PF13968"/>
    </source>
</evidence>
<protein>
    <recommendedName>
        <fullName evidence="2">DUF4220 domain-containing protein</fullName>
    </recommendedName>
</protein>
<dbReference type="EMBL" id="CM029050">
    <property type="protein sequence ID" value="KAG2564723.1"/>
    <property type="molecule type" value="Genomic_DNA"/>
</dbReference>
<evidence type="ECO:0000313" key="4">
    <source>
        <dbReference type="Proteomes" id="UP000823388"/>
    </source>
</evidence>
<accession>A0A8T0PRU7</accession>
<dbReference type="Proteomes" id="UP000823388">
    <property type="component" value="Chromosome 7N"/>
</dbReference>
<organism evidence="3 4">
    <name type="scientific">Panicum virgatum</name>
    <name type="common">Blackwell switchgrass</name>
    <dbReference type="NCBI Taxonomy" id="38727"/>
    <lineage>
        <taxon>Eukaryota</taxon>
        <taxon>Viridiplantae</taxon>
        <taxon>Streptophyta</taxon>
        <taxon>Embryophyta</taxon>
        <taxon>Tracheophyta</taxon>
        <taxon>Spermatophyta</taxon>
        <taxon>Magnoliopsida</taxon>
        <taxon>Liliopsida</taxon>
        <taxon>Poales</taxon>
        <taxon>Poaceae</taxon>
        <taxon>PACMAD clade</taxon>
        <taxon>Panicoideae</taxon>
        <taxon>Panicodae</taxon>
        <taxon>Paniceae</taxon>
        <taxon>Panicinae</taxon>
        <taxon>Panicum</taxon>
        <taxon>Panicum sect. Hiantes</taxon>
    </lineage>
</organism>
<feature type="transmembrane region" description="Helical" evidence="1">
    <location>
        <begin position="49"/>
        <end position="73"/>
    </location>
</feature>
<comment type="caution">
    <text evidence="3">The sequence shown here is derived from an EMBL/GenBank/DDBJ whole genome shotgun (WGS) entry which is preliminary data.</text>
</comment>
<dbReference type="InterPro" id="IPR007658">
    <property type="entry name" value="DUF594"/>
</dbReference>
<reference evidence="3" key="1">
    <citation type="submission" date="2020-05" db="EMBL/GenBank/DDBJ databases">
        <title>WGS assembly of Panicum virgatum.</title>
        <authorList>
            <person name="Lovell J.T."/>
            <person name="Jenkins J."/>
            <person name="Shu S."/>
            <person name="Juenger T.E."/>
            <person name="Schmutz J."/>
        </authorList>
    </citation>
    <scope>NUCLEOTIDE SEQUENCE</scope>
    <source>
        <strain evidence="3">AP13</strain>
    </source>
</reference>
<feature type="transmembrane region" description="Helical" evidence="1">
    <location>
        <begin position="167"/>
        <end position="189"/>
    </location>
</feature>
<keyword evidence="4" id="KW-1185">Reference proteome</keyword>
<name>A0A8T0PRU7_PANVG</name>
<feature type="transmembrane region" description="Helical" evidence="1">
    <location>
        <begin position="145"/>
        <end position="161"/>
    </location>
</feature>
<sequence>MITFTALKTALSNRDNQVTILLAAVAFHGPLLLVLSRRQRRSGRPALRFLLWPLSAVYSPLMTFVLSFLTTYISSWDDDKKDADDGGDFLDKTGDNPIGILIVVILIQFLRAKADLAAQAVAAVASPATADDDVDSLKIRPSTESFINTFWVAGLVIYYIFRNDNNGELQIATILFLPLWAVGACRTVLRFAAFQKTTGSFAFGRNAQLIDGYMIQLLQGGSCFETAVPRLIVTGERKQEVEESPVGYRIKLSALQDQQSRLVTLDQVWSESGNGNNHLLPKHKDLCISFSLFKCLRRRFAGYRLTAEAGSSWAFRFFHDGLLGQDPEHHHQRIFQVIGEELSFASDFFFSPLPLASLGTTAAAFHFFFSLLILPMLSFLALALVIVAISSSETPIYWLALILAVFNVVTEIWEMVTSVLSNWTKISIIAHYIRCKNHCARRFLLCLLKCRHPRFWKDRIQQTELLTPMLFGARPWARLFKRLYLRYRPRTKIDDAVKEAIFRAFRASGGQLREGTAAVRRRYGCQAFHHGNDITWACRDGGGDLALATTTDAILVWHIATRIFSLKFSSPAGPSSSSSSTQPADKVVACNLSCYCMYLVAAAPDNSAWIKRRYKAVKNDVEKVLKRSGVVPEPDMYGYLVDSFGSEHSQCHDVLKKGSRLGKQLVEEAETSRPAGEIWELLSELWSEMVLYLAPSDNVRGHIEGLQHGGELITLLWRCCCTPPAGHPSSMPRHACLCRQEIKTYRVTLSLCKYAKTSISNQSLVLRQLSYFNLPVCCYHSDEGDQI</sequence>
<dbReference type="AlphaFoldDB" id="A0A8T0PRU7"/>
<dbReference type="Pfam" id="PF13968">
    <property type="entry name" value="DUF4220"/>
    <property type="match status" value="1"/>
</dbReference>
<keyword evidence="1" id="KW-0472">Membrane</keyword>
<dbReference type="Pfam" id="PF04578">
    <property type="entry name" value="DUF594"/>
    <property type="match status" value="1"/>
</dbReference>
<feature type="transmembrane region" description="Helical" evidence="1">
    <location>
        <begin position="93"/>
        <end position="110"/>
    </location>
</feature>
<dbReference type="PANTHER" id="PTHR31325">
    <property type="entry name" value="OS01G0798800 PROTEIN-RELATED"/>
    <property type="match status" value="1"/>
</dbReference>